<name>A0AAD9G5W8_9STRA</name>
<sequence length="121" mass="13462">MTLKLKLRIVMRFNYIWNGLGSSVHNSVDIVEETTRPVELSKLDARMGRAFVKLGQHAVGRAETHDLGLVKSLLEENRRTQAREIVAENETAADQDSSVNKGSMSVSATHQQEVIGQEPMC</sequence>
<gene>
    <name evidence="2" type="ORF">P3T76_012010</name>
</gene>
<comment type="caution">
    <text evidence="2">The sequence shown here is derived from an EMBL/GenBank/DDBJ whole genome shotgun (WGS) entry which is preliminary data.</text>
</comment>
<accession>A0AAD9G5W8</accession>
<proteinExistence type="predicted"/>
<keyword evidence="3" id="KW-1185">Reference proteome</keyword>
<reference evidence="2" key="1">
    <citation type="submission" date="2023-08" db="EMBL/GenBank/DDBJ databases">
        <title>Reference Genome Resource for the Citrus Pathogen Phytophthora citrophthora.</title>
        <authorList>
            <person name="Moller H."/>
            <person name="Coetzee B."/>
            <person name="Rose L.J."/>
            <person name="Van Niekerk J.M."/>
        </authorList>
    </citation>
    <scope>NUCLEOTIDE SEQUENCE</scope>
    <source>
        <strain evidence="2">STE-U-9442</strain>
    </source>
</reference>
<evidence type="ECO:0000313" key="3">
    <source>
        <dbReference type="Proteomes" id="UP001259832"/>
    </source>
</evidence>
<evidence type="ECO:0000256" key="1">
    <source>
        <dbReference type="SAM" id="MobiDB-lite"/>
    </source>
</evidence>
<organism evidence="2 3">
    <name type="scientific">Phytophthora citrophthora</name>
    <dbReference type="NCBI Taxonomy" id="4793"/>
    <lineage>
        <taxon>Eukaryota</taxon>
        <taxon>Sar</taxon>
        <taxon>Stramenopiles</taxon>
        <taxon>Oomycota</taxon>
        <taxon>Peronosporomycetes</taxon>
        <taxon>Peronosporales</taxon>
        <taxon>Peronosporaceae</taxon>
        <taxon>Phytophthora</taxon>
    </lineage>
</organism>
<dbReference type="AlphaFoldDB" id="A0AAD9G5W8"/>
<protein>
    <submittedName>
        <fullName evidence="2">Uncharacterized protein</fullName>
    </submittedName>
</protein>
<dbReference type="Proteomes" id="UP001259832">
    <property type="component" value="Unassembled WGS sequence"/>
</dbReference>
<evidence type="ECO:0000313" key="2">
    <source>
        <dbReference type="EMBL" id="KAK1932426.1"/>
    </source>
</evidence>
<feature type="compositionally biased region" description="Polar residues" evidence="1">
    <location>
        <begin position="92"/>
        <end position="114"/>
    </location>
</feature>
<dbReference type="EMBL" id="JASMQC010000029">
    <property type="protein sequence ID" value="KAK1932426.1"/>
    <property type="molecule type" value="Genomic_DNA"/>
</dbReference>
<feature type="region of interest" description="Disordered" evidence="1">
    <location>
        <begin position="87"/>
        <end position="121"/>
    </location>
</feature>